<accession>W9AQR0</accession>
<reference evidence="1" key="2">
    <citation type="submission" date="2014-03" db="EMBL/GenBank/DDBJ databases">
        <authorList>
            <person name="Urmite Genomes"/>
        </authorList>
    </citation>
    <scope>NUCLEOTIDE SEQUENCE</scope>
    <source>
        <strain evidence="1">DSM 44829</strain>
    </source>
</reference>
<organism evidence="1 2">
    <name type="scientific">Mycolicibacterium cosmeticum</name>
    <dbReference type="NCBI Taxonomy" id="258533"/>
    <lineage>
        <taxon>Bacteria</taxon>
        <taxon>Bacillati</taxon>
        <taxon>Actinomycetota</taxon>
        <taxon>Actinomycetes</taxon>
        <taxon>Mycobacteriales</taxon>
        <taxon>Mycobacteriaceae</taxon>
        <taxon>Mycolicibacterium</taxon>
    </lineage>
</organism>
<reference evidence="1" key="1">
    <citation type="submission" date="2014-03" db="EMBL/GenBank/DDBJ databases">
        <title>Draft Genome Sequence of Mycobacterium cosmeticum DSM 44829.</title>
        <authorList>
            <person name="Croce O."/>
            <person name="Robert C."/>
            <person name="Raoult D."/>
            <person name="Drancourt M."/>
        </authorList>
    </citation>
    <scope>NUCLEOTIDE SEQUENCE [LARGE SCALE GENOMIC DNA]</scope>
    <source>
        <strain evidence="1">DSM 44829</strain>
    </source>
</reference>
<proteinExistence type="predicted"/>
<name>W9AQR0_MYCCO</name>
<keyword evidence="2" id="KW-1185">Reference proteome</keyword>
<gene>
    <name evidence="1" type="ORF">BN977_02893</name>
</gene>
<evidence type="ECO:0000313" key="2">
    <source>
        <dbReference type="Proteomes" id="UP000028870"/>
    </source>
</evidence>
<evidence type="ECO:0000313" key="1">
    <source>
        <dbReference type="EMBL" id="CDO08074.1"/>
    </source>
</evidence>
<protein>
    <submittedName>
        <fullName evidence="1">Uncharacterized protein</fullName>
    </submittedName>
</protein>
<dbReference type="AlphaFoldDB" id="W9AQR0"/>
<dbReference type="Proteomes" id="UP000028870">
    <property type="component" value="Unassembled WGS sequence"/>
</dbReference>
<dbReference type="EMBL" id="CCBB010000001">
    <property type="protein sequence ID" value="CDO08074.1"/>
    <property type="molecule type" value="Genomic_DNA"/>
</dbReference>
<comment type="caution">
    <text evidence="1">The sequence shown here is derived from an EMBL/GenBank/DDBJ whole genome shotgun (WGS) entry which is preliminary data.</text>
</comment>
<sequence>MPTFECQTWLIQFGFVRVACVYGGGIDHDGNCNWVVGRSDRSLHTDSVTIRRCPHASCGHRVPFDPPYTRRLRPLSDFHCGSALLAPRHGGWRAPTLRPRLFPHNNERTCRARRRALRSTLIASVTRHLRVDAQSGAGAVDGQVQQAQRTGETHASQVRVTAVSVDGGCCQEGLGQRWCGSCRAVPDADPGVFVCRGWVWVEPQVWPVFSKCVHQRTCGPRETKSKVPPWATASSPVVQQVTEAAATTTAATTAIHRLRRGTKNAFR</sequence>